<reference evidence="7 8" key="1">
    <citation type="journal article" date="2016" name="Nat. Commun.">
        <title>Thousands of microbial genomes shed light on interconnected biogeochemical processes in an aquifer system.</title>
        <authorList>
            <person name="Anantharaman K."/>
            <person name="Brown C.T."/>
            <person name="Hug L.A."/>
            <person name="Sharon I."/>
            <person name="Castelle C.J."/>
            <person name="Probst A.J."/>
            <person name="Thomas B.C."/>
            <person name="Singh A."/>
            <person name="Wilkins M.J."/>
            <person name="Karaoz U."/>
            <person name="Brodie E.L."/>
            <person name="Williams K.H."/>
            <person name="Hubbard S.S."/>
            <person name="Banfield J.F."/>
        </authorList>
    </citation>
    <scope>NUCLEOTIDE SEQUENCE [LARGE SCALE GENOMIC DNA]</scope>
</reference>
<evidence type="ECO:0000256" key="2">
    <source>
        <dbReference type="ARBA" id="ARBA00022884"/>
    </source>
</evidence>
<dbReference type="InterPro" id="IPR002583">
    <property type="entry name" value="Ribosomal_bS20"/>
</dbReference>
<dbReference type="GO" id="GO:0003735">
    <property type="term" value="F:structural constituent of ribosome"/>
    <property type="evidence" value="ECO:0007669"/>
    <property type="project" value="InterPro"/>
</dbReference>
<dbReference type="GO" id="GO:0019843">
    <property type="term" value="F:rRNA binding"/>
    <property type="evidence" value="ECO:0007669"/>
    <property type="project" value="UniProtKB-UniRule"/>
</dbReference>
<dbReference type="Gene3D" id="1.20.58.110">
    <property type="entry name" value="Ribosomal protein S20"/>
    <property type="match status" value="1"/>
</dbReference>
<evidence type="ECO:0000256" key="3">
    <source>
        <dbReference type="ARBA" id="ARBA00022980"/>
    </source>
</evidence>
<keyword evidence="2 6" id="KW-0694">RNA-binding</keyword>
<evidence type="ECO:0000256" key="5">
    <source>
        <dbReference type="ARBA" id="ARBA00035136"/>
    </source>
</evidence>
<comment type="function">
    <text evidence="6">Binds directly to 16S ribosomal RNA.</text>
</comment>
<evidence type="ECO:0000256" key="6">
    <source>
        <dbReference type="HAMAP-Rule" id="MF_00500"/>
    </source>
</evidence>
<dbReference type="EMBL" id="MGFE01000026">
    <property type="protein sequence ID" value="OGL97940.1"/>
    <property type="molecule type" value="Genomic_DNA"/>
</dbReference>
<dbReference type="GO" id="GO:0006412">
    <property type="term" value="P:translation"/>
    <property type="evidence" value="ECO:0007669"/>
    <property type="project" value="UniProtKB-UniRule"/>
</dbReference>
<gene>
    <name evidence="6" type="primary">rpsT</name>
    <name evidence="7" type="ORF">A2304_05290</name>
</gene>
<dbReference type="Pfam" id="PF01649">
    <property type="entry name" value="Ribosomal_S20p"/>
    <property type="match status" value="1"/>
</dbReference>
<evidence type="ECO:0000256" key="4">
    <source>
        <dbReference type="ARBA" id="ARBA00023274"/>
    </source>
</evidence>
<dbReference type="HAMAP" id="MF_00500">
    <property type="entry name" value="Ribosomal_bS20"/>
    <property type="match status" value="1"/>
</dbReference>
<dbReference type="NCBIfam" id="TIGR00029">
    <property type="entry name" value="S20"/>
    <property type="match status" value="1"/>
</dbReference>
<comment type="similarity">
    <text evidence="6">Belongs to the bacterial ribosomal protein bS20 family.</text>
</comment>
<protein>
    <recommendedName>
        <fullName evidence="5 6">Small ribosomal subunit protein bS20</fullName>
    </recommendedName>
</protein>
<evidence type="ECO:0000313" key="7">
    <source>
        <dbReference type="EMBL" id="OGL97940.1"/>
    </source>
</evidence>
<dbReference type="AlphaFoldDB" id="A0A1F7W5B0"/>
<keyword evidence="3 6" id="KW-0689">Ribosomal protein</keyword>
<dbReference type="SUPFAM" id="SSF46992">
    <property type="entry name" value="Ribosomal protein S20"/>
    <property type="match status" value="1"/>
</dbReference>
<keyword evidence="4 6" id="KW-0687">Ribonucleoprotein</keyword>
<dbReference type="GO" id="GO:1990904">
    <property type="term" value="C:ribonucleoprotein complex"/>
    <property type="evidence" value="ECO:0007669"/>
    <property type="project" value="UniProtKB-KW"/>
</dbReference>
<keyword evidence="1 6" id="KW-0699">rRNA-binding</keyword>
<accession>A0A1F7W5B0</accession>
<evidence type="ECO:0000256" key="1">
    <source>
        <dbReference type="ARBA" id="ARBA00022730"/>
    </source>
</evidence>
<comment type="caution">
    <text evidence="7">The sequence shown here is derived from an EMBL/GenBank/DDBJ whole genome shotgun (WGS) entry which is preliminary data.</text>
</comment>
<dbReference type="InterPro" id="IPR036510">
    <property type="entry name" value="Ribosomal_bS20_sf"/>
</dbReference>
<proteinExistence type="inferred from homology"/>
<sequence>MPIKENAKKALRKSDKRAIRNKAIKDEIKSLRVKFRKLTISKEIEKAEEIARMLGKKLDKSITKGVMKKNTVARLKSRMMGKLNAIRTK</sequence>
<organism evidence="7 8">
    <name type="scientific">Candidatus Uhrbacteria bacterium RIFOXYB2_FULL_57_15</name>
    <dbReference type="NCBI Taxonomy" id="1802422"/>
    <lineage>
        <taxon>Bacteria</taxon>
        <taxon>Candidatus Uhriibacteriota</taxon>
    </lineage>
</organism>
<dbReference type="Proteomes" id="UP000176501">
    <property type="component" value="Unassembled WGS sequence"/>
</dbReference>
<name>A0A1F7W5B0_9BACT</name>
<dbReference type="GO" id="GO:0005840">
    <property type="term" value="C:ribosome"/>
    <property type="evidence" value="ECO:0007669"/>
    <property type="project" value="UniProtKB-KW"/>
</dbReference>
<evidence type="ECO:0000313" key="8">
    <source>
        <dbReference type="Proteomes" id="UP000176501"/>
    </source>
</evidence>